<evidence type="ECO:0000259" key="7">
    <source>
        <dbReference type="PROSITE" id="PS50206"/>
    </source>
</evidence>
<organism evidence="8 9">
    <name type="scientific">Rhodoblastus acidophilus</name>
    <name type="common">Rhodopseudomonas acidophila</name>
    <dbReference type="NCBI Taxonomy" id="1074"/>
    <lineage>
        <taxon>Bacteria</taxon>
        <taxon>Pseudomonadati</taxon>
        <taxon>Pseudomonadota</taxon>
        <taxon>Alphaproteobacteria</taxon>
        <taxon>Hyphomicrobiales</taxon>
        <taxon>Rhodoblastaceae</taxon>
        <taxon>Rhodoblastus</taxon>
    </lineage>
</organism>
<keyword evidence="8" id="KW-0670">Pyruvate</keyword>
<dbReference type="SMART" id="SM00450">
    <property type="entry name" value="RHOD"/>
    <property type="match status" value="2"/>
</dbReference>
<dbReference type="PROSITE" id="PS50206">
    <property type="entry name" value="RHODANESE_3"/>
    <property type="match status" value="2"/>
</dbReference>
<dbReference type="GO" id="GO:0004792">
    <property type="term" value="F:thiosulfate-cyanide sulfurtransferase activity"/>
    <property type="evidence" value="ECO:0007669"/>
    <property type="project" value="InterPro"/>
</dbReference>
<evidence type="ECO:0000313" key="8">
    <source>
        <dbReference type="EMBL" id="SNB53551.1"/>
    </source>
</evidence>
<dbReference type="CDD" id="cd01449">
    <property type="entry name" value="TST_Repeat_2"/>
    <property type="match status" value="1"/>
</dbReference>
<sequence length="284" mass="30595">MTGLNQDLLVSTDWLAKRLGSPGLAIVDASWHLPSANRDAHAEFLRQHIPHAVHFDIDAIADKSTNLPHMLPDAVAFSSAARKLGVGDGMKIVVYDSLGLFSAPRVWWTFRVFGARDVVILDGGLPKWLAEGRPVADGPALPQPRHFTARLDHSLVASLDDIRAASEKKTTQILDARSAARFQGDEIEPRPGLRSGHIPGARNLPWTDLLHEGRLRPREDLEAAFAKAGIDPARPTLTTCGSGVSASILSFALANAGHDIAPVYDGSWSEWGQVSDRPVAIGPA</sequence>
<dbReference type="SUPFAM" id="SSF52821">
    <property type="entry name" value="Rhodanese/Cell cycle control phosphatase"/>
    <property type="match status" value="2"/>
</dbReference>
<gene>
    <name evidence="8" type="ORF">SAMN06265338_101348</name>
</gene>
<dbReference type="InterPro" id="IPR001307">
    <property type="entry name" value="Thiosulphate_STrfase_CS"/>
</dbReference>
<protein>
    <recommendedName>
        <fullName evidence="6">Sulfurtransferase</fullName>
    </recommendedName>
</protein>
<evidence type="ECO:0000256" key="1">
    <source>
        <dbReference type="ARBA" id="ARBA00004496"/>
    </source>
</evidence>
<reference evidence="9" key="1">
    <citation type="submission" date="2017-06" db="EMBL/GenBank/DDBJ databases">
        <authorList>
            <person name="Varghese N."/>
            <person name="Submissions S."/>
        </authorList>
    </citation>
    <scope>NUCLEOTIDE SEQUENCE [LARGE SCALE GENOMIC DNA]</scope>
    <source>
        <strain evidence="9">DSM 137</strain>
    </source>
</reference>
<evidence type="ECO:0000256" key="3">
    <source>
        <dbReference type="ARBA" id="ARBA00022679"/>
    </source>
</evidence>
<dbReference type="Proteomes" id="UP000198418">
    <property type="component" value="Unassembled WGS sequence"/>
</dbReference>
<evidence type="ECO:0000256" key="4">
    <source>
        <dbReference type="ARBA" id="ARBA00022737"/>
    </source>
</evidence>
<evidence type="ECO:0000256" key="2">
    <source>
        <dbReference type="ARBA" id="ARBA00022490"/>
    </source>
</evidence>
<feature type="domain" description="Rhodanese" evidence="7">
    <location>
        <begin position="20"/>
        <end position="137"/>
    </location>
</feature>
<feature type="domain" description="Rhodanese" evidence="7">
    <location>
        <begin position="167"/>
        <end position="280"/>
    </location>
</feature>
<proteinExistence type="predicted"/>
<dbReference type="GO" id="GO:0005737">
    <property type="term" value="C:cytoplasm"/>
    <property type="evidence" value="ECO:0007669"/>
    <property type="project" value="UniProtKB-SubCell"/>
</dbReference>
<dbReference type="PROSITE" id="PS00683">
    <property type="entry name" value="RHODANESE_2"/>
    <property type="match status" value="1"/>
</dbReference>
<dbReference type="Gene3D" id="3.40.250.10">
    <property type="entry name" value="Rhodanese-like domain"/>
    <property type="match status" value="2"/>
</dbReference>
<evidence type="ECO:0000313" key="9">
    <source>
        <dbReference type="Proteomes" id="UP000198418"/>
    </source>
</evidence>
<dbReference type="EMBL" id="FYDG01000001">
    <property type="protein sequence ID" value="SNB53551.1"/>
    <property type="molecule type" value="Genomic_DNA"/>
</dbReference>
<keyword evidence="4" id="KW-0677">Repeat</keyword>
<dbReference type="NCBIfam" id="NF008557">
    <property type="entry name" value="PRK11493.1"/>
    <property type="match status" value="1"/>
</dbReference>
<dbReference type="PANTHER" id="PTHR11364">
    <property type="entry name" value="THIOSULFATE SULFERTANSFERASE"/>
    <property type="match status" value="1"/>
</dbReference>
<name>A0A212Q2G5_RHOAC</name>
<dbReference type="InterPro" id="IPR045078">
    <property type="entry name" value="TST/MPST-like"/>
</dbReference>
<dbReference type="AlphaFoldDB" id="A0A212Q2G5"/>
<evidence type="ECO:0000256" key="5">
    <source>
        <dbReference type="ARBA" id="ARBA00051793"/>
    </source>
</evidence>
<evidence type="ECO:0000256" key="6">
    <source>
        <dbReference type="RuleBase" id="RU000507"/>
    </source>
</evidence>
<dbReference type="FunFam" id="3.40.250.10:FF:000015">
    <property type="entry name" value="Sulfurtransferase"/>
    <property type="match status" value="1"/>
</dbReference>
<dbReference type="InterPro" id="IPR001763">
    <property type="entry name" value="Rhodanese-like_dom"/>
</dbReference>
<dbReference type="OrthoDB" id="9781034at2"/>
<keyword evidence="2" id="KW-0963">Cytoplasm</keyword>
<comment type="subcellular location">
    <subcellularLocation>
        <location evidence="1">Cytoplasm</location>
    </subcellularLocation>
</comment>
<dbReference type="CDD" id="cd01448">
    <property type="entry name" value="TST_Repeat_1"/>
    <property type="match status" value="1"/>
</dbReference>
<dbReference type="InterPro" id="IPR036873">
    <property type="entry name" value="Rhodanese-like_dom_sf"/>
</dbReference>
<dbReference type="FunFam" id="3.40.250.10:FF:000001">
    <property type="entry name" value="Sulfurtransferase"/>
    <property type="match status" value="1"/>
</dbReference>
<dbReference type="PANTHER" id="PTHR11364:SF27">
    <property type="entry name" value="SULFURTRANSFERASE"/>
    <property type="match status" value="1"/>
</dbReference>
<dbReference type="Pfam" id="PF00581">
    <property type="entry name" value="Rhodanese"/>
    <property type="match status" value="2"/>
</dbReference>
<keyword evidence="3 6" id="KW-0808">Transferase</keyword>
<accession>A0A212Q2G5</accession>
<comment type="catalytic activity">
    <reaction evidence="5">
        <text>2-oxo-3-sulfanylpropanoate + [thioredoxin]-dithiol = [thioredoxin]-disulfide + hydrogen sulfide + pyruvate + H(+)</text>
        <dbReference type="Rhea" id="RHEA:21740"/>
        <dbReference type="Rhea" id="RHEA-COMP:10698"/>
        <dbReference type="Rhea" id="RHEA-COMP:10700"/>
        <dbReference type="ChEBI" id="CHEBI:15361"/>
        <dbReference type="ChEBI" id="CHEBI:15378"/>
        <dbReference type="ChEBI" id="CHEBI:29919"/>
        <dbReference type="ChEBI" id="CHEBI:29950"/>
        <dbReference type="ChEBI" id="CHEBI:50058"/>
        <dbReference type="ChEBI" id="CHEBI:57678"/>
        <dbReference type="EC" id="2.8.1.2"/>
    </reaction>
    <physiologicalReaction direction="left-to-right" evidence="5">
        <dbReference type="Rhea" id="RHEA:21741"/>
    </physiologicalReaction>
</comment>
<dbReference type="RefSeq" id="WP_088518831.1">
    <property type="nucleotide sequence ID" value="NZ_FYDG01000001.1"/>
</dbReference>
<dbReference type="GO" id="GO:0016784">
    <property type="term" value="F:3-mercaptopyruvate sulfurtransferase activity"/>
    <property type="evidence" value="ECO:0007669"/>
    <property type="project" value="UniProtKB-EC"/>
</dbReference>
<keyword evidence="9" id="KW-1185">Reference proteome</keyword>